<dbReference type="InterPro" id="IPR011990">
    <property type="entry name" value="TPR-like_helical_dom_sf"/>
</dbReference>
<evidence type="ECO:0000259" key="8">
    <source>
        <dbReference type="PROSITE" id="PS51755"/>
    </source>
</evidence>
<dbReference type="SUPFAM" id="SSF46894">
    <property type="entry name" value="C-terminal effector domain of the bipartite response regulators"/>
    <property type="match status" value="1"/>
</dbReference>
<feature type="DNA-binding region" description="OmpR/PhoB-type" evidence="6">
    <location>
        <begin position="50"/>
        <end position="151"/>
    </location>
</feature>
<dbReference type="InterPro" id="IPR016032">
    <property type="entry name" value="Sig_transdc_resp-reg_C-effctor"/>
</dbReference>
<dbReference type="InterPro" id="IPR051677">
    <property type="entry name" value="AfsR-DnrI-RedD_regulator"/>
</dbReference>
<dbReference type="Pfam" id="PF03704">
    <property type="entry name" value="BTAD"/>
    <property type="match status" value="1"/>
</dbReference>
<dbReference type="EMBL" id="LC466032">
    <property type="protein sequence ID" value="BBI93401.1"/>
    <property type="molecule type" value="Genomic_DNA"/>
</dbReference>
<keyword evidence="2" id="KW-0902">Two-component regulatory system</keyword>
<feature type="domain" description="OmpR/PhoB-type" evidence="8">
    <location>
        <begin position="50"/>
        <end position="151"/>
    </location>
</feature>
<dbReference type="CDD" id="cd00383">
    <property type="entry name" value="trans_reg_C"/>
    <property type="match status" value="1"/>
</dbReference>
<dbReference type="InterPro" id="IPR001867">
    <property type="entry name" value="OmpR/PhoB-type_DNA-bd"/>
</dbReference>
<dbReference type="AlphaFoldDB" id="A0A455VVP9"/>
<proteinExistence type="inferred from homology"/>
<keyword evidence="4 6" id="KW-0238">DNA-binding</keyword>
<evidence type="ECO:0000256" key="2">
    <source>
        <dbReference type="ARBA" id="ARBA00023012"/>
    </source>
</evidence>
<dbReference type="InterPro" id="IPR005158">
    <property type="entry name" value="BTAD"/>
</dbReference>
<dbReference type="PANTHER" id="PTHR35807:SF1">
    <property type="entry name" value="TRANSCRIPTIONAL REGULATOR REDD"/>
    <property type="match status" value="1"/>
</dbReference>
<dbReference type="PROSITE" id="PS51755">
    <property type="entry name" value="OMPR_PHOB"/>
    <property type="match status" value="1"/>
</dbReference>
<dbReference type="GO" id="GO:0006355">
    <property type="term" value="P:regulation of DNA-templated transcription"/>
    <property type="evidence" value="ECO:0007669"/>
    <property type="project" value="InterPro"/>
</dbReference>
<dbReference type="GO" id="GO:0003677">
    <property type="term" value="F:DNA binding"/>
    <property type="evidence" value="ECO:0007669"/>
    <property type="project" value="UniProtKB-UniRule"/>
</dbReference>
<comment type="similarity">
    <text evidence="1">Belongs to the AfsR/DnrI/RedD regulatory family.</text>
</comment>
<accession>A0A455VVP9</accession>
<sequence length="309" mass="34151">MTRRLQGARVGSLPDGESEYIESHRPSSSRPDPDVIAKRSVSLDGIVGATGGPSVLPPVRVYLLGSVLTLDAEGRQIEMTPRQATVLAMLASCLGQSLTRDQLIHGIWGDDPPLTAVNSVQVTISGLRRQLRQAGPGEFVLTARQGYALSTTTVTTDLLVMDAYRVIAADARSAGRDEAAIEALRRAIDLWRDDPVLDIRAPFADEFRLKAVERHIETLTEWIDVNIRCGRSAIVIERIRDSLSRFPRHQGLHARLMACLHNSGRTQDALDLYQQLRSVLSHSFGTEPSPLVVRLHQEILRNEYPVELS</sequence>
<dbReference type="Gene3D" id="1.25.40.10">
    <property type="entry name" value="Tetratricopeptide repeat domain"/>
    <property type="match status" value="1"/>
</dbReference>
<evidence type="ECO:0000256" key="7">
    <source>
        <dbReference type="SAM" id="MobiDB-lite"/>
    </source>
</evidence>
<organism evidence="9">
    <name type="scientific">Streptomyces olivoviridis</name>
    <dbReference type="NCBI Taxonomy" id="67338"/>
    <lineage>
        <taxon>Bacteria</taxon>
        <taxon>Bacillati</taxon>
        <taxon>Actinomycetota</taxon>
        <taxon>Actinomycetes</taxon>
        <taxon>Kitasatosporales</taxon>
        <taxon>Streptomycetaceae</taxon>
        <taxon>Streptomyces</taxon>
    </lineage>
</organism>
<reference evidence="9" key="1">
    <citation type="journal article" date="2015" name="J. Antibiot.">
        <title>Novel thioviridamide derivative--JBIR-140: heterologous expression of the gene cluster for thioviridamide biosynthesis.</title>
        <authorList>
            <person name="Izumikawa M."/>
            <person name="Kozone I."/>
            <person name="Hashimoto J."/>
            <person name="Kagaya N."/>
            <person name="Takagi M."/>
            <person name="Koiwai H."/>
            <person name="Komatsu M."/>
            <person name="Fujie M."/>
            <person name="Satoh N."/>
            <person name="Ikeda H."/>
            <person name="Shin-ya K."/>
        </authorList>
    </citation>
    <scope>NUCLEOTIDE SEQUENCE</scope>
    <source>
        <strain evidence="9">NA05001</strain>
    </source>
</reference>
<name>A0A455VVP9_9ACTN</name>
<dbReference type="Gene3D" id="1.10.10.10">
    <property type="entry name" value="Winged helix-like DNA-binding domain superfamily/Winged helix DNA-binding domain"/>
    <property type="match status" value="1"/>
</dbReference>
<evidence type="ECO:0000256" key="6">
    <source>
        <dbReference type="PROSITE-ProRule" id="PRU01091"/>
    </source>
</evidence>
<dbReference type="GO" id="GO:0000160">
    <property type="term" value="P:phosphorelay signal transduction system"/>
    <property type="evidence" value="ECO:0007669"/>
    <property type="project" value="UniProtKB-KW"/>
</dbReference>
<evidence type="ECO:0000313" key="9">
    <source>
        <dbReference type="EMBL" id="BBI93401.1"/>
    </source>
</evidence>
<reference evidence="9" key="2">
    <citation type="submission" date="2019-03" db="EMBL/GenBank/DDBJ databases">
        <authorList>
            <person name="Ikeda H."/>
            <person name="Shin-ya K."/>
        </authorList>
    </citation>
    <scope>NUCLEOTIDE SEQUENCE</scope>
    <source>
        <strain evidence="9">NA05001</strain>
    </source>
</reference>
<gene>
    <name evidence="9" type="primary">tvaR</name>
</gene>
<keyword evidence="5" id="KW-0804">Transcription</keyword>
<feature type="region of interest" description="Disordered" evidence="7">
    <location>
        <begin position="1"/>
        <end position="35"/>
    </location>
</feature>
<protein>
    <submittedName>
        <fullName evidence="9">SARP family pathway-specific regulator</fullName>
    </submittedName>
</protein>
<evidence type="ECO:0000256" key="1">
    <source>
        <dbReference type="ARBA" id="ARBA00005820"/>
    </source>
</evidence>
<evidence type="ECO:0000256" key="3">
    <source>
        <dbReference type="ARBA" id="ARBA00023015"/>
    </source>
</evidence>
<dbReference type="Pfam" id="PF00486">
    <property type="entry name" value="Trans_reg_C"/>
    <property type="match status" value="1"/>
</dbReference>
<dbReference type="SMART" id="SM00862">
    <property type="entry name" value="Trans_reg_C"/>
    <property type="match status" value="1"/>
</dbReference>
<feature type="compositionally biased region" description="Basic and acidic residues" evidence="7">
    <location>
        <begin position="21"/>
        <end position="35"/>
    </location>
</feature>
<dbReference type="SUPFAM" id="SSF48452">
    <property type="entry name" value="TPR-like"/>
    <property type="match status" value="1"/>
</dbReference>
<evidence type="ECO:0000256" key="5">
    <source>
        <dbReference type="ARBA" id="ARBA00023163"/>
    </source>
</evidence>
<dbReference type="InterPro" id="IPR036388">
    <property type="entry name" value="WH-like_DNA-bd_sf"/>
</dbReference>
<dbReference type="PANTHER" id="PTHR35807">
    <property type="entry name" value="TRANSCRIPTIONAL REGULATOR REDD-RELATED"/>
    <property type="match status" value="1"/>
</dbReference>
<dbReference type="CDD" id="cd15831">
    <property type="entry name" value="BTAD"/>
    <property type="match status" value="1"/>
</dbReference>
<keyword evidence="3" id="KW-0805">Transcription regulation</keyword>
<dbReference type="SMART" id="SM01043">
    <property type="entry name" value="BTAD"/>
    <property type="match status" value="1"/>
</dbReference>
<evidence type="ECO:0000256" key="4">
    <source>
        <dbReference type="ARBA" id="ARBA00023125"/>
    </source>
</evidence>